<dbReference type="Proteomes" id="UP000055024">
    <property type="component" value="Unassembled WGS sequence"/>
</dbReference>
<reference evidence="1 2" key="1">
    <citation type="submission" date="2015-01" db="EMBL/GenBank/DDBJ databases">
        <title>Evolution of Trichinella species and genotypes.</title>
        <authorList>
            <person name="Korhonen P.K."/>
            <person name="Edoardo P."/>
            <person name="Giuseppe L.R."/>
            <person name="Gasser R.B."/>
        </authorList>
    </citation>
    <scope>NUCLEOTIDE SEQUENCE [LARGE SCALE GENOMIC DNA]</scope>
    <source>
        <strain evidence="1">ISS1029</strain>
    </source>
</reference>
<dbReference type="EMBL" id="JYDP01000213">
    <property type="protein sequence ID" value="KRZ02879.1"/>
    <property type="molecule type" value="Genomic_DNA"/>
</dbReference>
<organism evidence="1 2">
    <name type="scientific">Trichinella zimbabwensis</name>
    <dbReference type="NCBI Taxonomy" id="268475"/>
    <lineage>
        <taxon>Eukaryota</taxon>
        <taxon>Metazoa</taxon>
        <taxon>Ecdysozoa</taxon>
        <taxon>Nematoda</taxon>
        <taxon>Enoplea</taxon>
        <taxon>Dorylaimia</taxon>
        <taxon>Trichinellida</taxon>
        <taxon>Trichinellidae</taxon>
        <taxon>Trichinella</taxon>
    </lineage>
</organism>
<evidence type="ECO:0000313" key="1">
    <source>
        <dbReference type="EMBL" id="KRZ02879.1"/>
    </source>
</evidence>
<proteinExistence type="predicted"/>
<comment type="caution">
    <text evidence="1">The sequence shown here is derived from an EMBL/GenBank/DDBJ whole genome shotgun (WGS) entry which is preliminary data.</text>
</comment>
<keyword evidence="2" id="KW-1185">Reference proteome</keyword>
<evidence type="ECO:0000313" key="2">
    <source>
        <dbReference type="Proteomes" id="UP000055024"/>
    </source>
</evidence>
<dbReference type="AlphaFoldDB" id="A0A0V1GXD6"/>
<accession>A0A0V1GXD6</accession>
<sequence>MVQLANKVAETISELPIKRVQPISEQPITKRGRSLGKRIADELSIARQGRRLQRPSAIRCAATSCAEGDAKGRY</sequence>
<gene>
    <name evidence="1" type="ORF">T11_16793</name>
</gene>
<name>A0A0V1GXD6_9BILA</name>
<protein>
    <submittedName>
        <fullName evidence="1">Uncharacterized protein</fullName>
    </submittedName>
</protein>